<comment type="caution">
    <text evidence="2">The sequence shown here is derived from an EMBL/GenBank/DDBJ whole genome shotgun (WGS) entry which is preliminary data.</text>
</comment>
<keyword evidence="3" id="KW-1185">Reference proteome</keyword>
<gene>
    <name evidence="2" type="ORF">H0E84_10615</name>
</gene>
<dbReference type="NCBIfam" id="NF047335">
    <property type="entry name" value="T3SS_XAC0095"/>
    <property type="match status" value="1"/>
</dbReference>
<dbReference type="Proteomes" id="UP000578091">
    <property type="component" value="Unassembled WGS sequence"/>
</dbReference>
<dbReference type="RefSeq" id="WP_180678620.1">
    <property type="nucleotide sequence ID" value="NZ_JACCKA010000062.1"/>
</dbReference>
<dbReference type="EMBL" id="JACCKA010000062">
    <property type="protein sequence ID" value="NZA26837.1"/>
    <property type="molecule type" value="Genomic_DNA"/>
</dbReference>
<evidence type="ECO:0000313" key="2">
    <source>
        <dbReference type="EMBL" id="NZA26837.1"/>
    </source>
</evidence>
<proteinExistence type="predicted"/>
<accession>A0A853JE19</accession>
<dbReference type="AlphaFoldDB" id="A0A853JE19"/>
<protein>
    <recommendedName>
        <fullName evidence="1">XAC0095-like domain-containing protein</fullName>
    </recommendedName>
</protein>
<sequence length="97" mass="10714">MHAHKGSEPVRPAPEGYLLPEDAHLALVQVRDRLHLLACLAAPRSPHDDLPSAELPLRPAALADCFQELADRCGRSLEEARWPGVHWPVEEKENAGD</sequence>
<dbReference type="InterPro" id="IPR058099">
    <property type="entry name" value="T3SS_XAC0095_dom"/>
</dbReference>
<name>A0A853JE19_9GAMM</name>
<feature type="domain" description="XAC0095-like" evidence="1">
    <location>
        <begin position="15"/>
        <end position="82"/>
    </location>
</feature>
<evidence type="ECO:0000259" key="1">
    <source>
        <dbReference type="Pfam" id="PF26642"/>
    </source>
</evidence>
<dbReference type="Pfam" id="PF26642">
    <property type="entry name" value="XAC0095_dom"/>
    <property type="match status" value="1"/>
</dbReference>
<evidence type="ECO:0000313" key="3">
    <source>
        <dbReference type="Proteomes" id="UP000578091"/>
    </source>
</evidence>
<organism evidence="2 3">
    <name type="scientific">Luteimonas salinisoli</name>
    <dbReference type="NCBI Taxonomy" id="2752307"/>
    <lineage>
        <taxon>Bacteria</taxon>
        <taxon>Pseudomonadati</taxon>
        <taxon>Pseudomonadota</taxon>
        <taxon>Gammaproteobacteria</taxon>
        <taxon>Lysobacterales</taxon>
        <taxon>Lysobacteraceae</taxon>
        <taxon>Luteimonas</taxon>
    </lineage>
</organism>
<reference evidence="2 3" key="1">
    <citation type="submission" date="2020-07" db="EMBL/GenBank/DDBJ databases">
        <title>Luteimonas sp. SJ-92.</title>
        <authorList>
            <person name="Huang X.-X."/>
            <person name="Xu L."/>
            <person name="Sun J.-Q."/>
        </authorList>
    </citation>
    <scope>NUCLEOTIDE SEQUENCE [LARGE SCALE GENOMIC DNA]</scope>
    <source>
        <strain evidence="2 3">SJ-92</strain>
    </source>
</reference>